<accession>A0A6A4HY49</accession>
<protein>
    <submittedName>
        <fullName evidence="6">RNA polymerase II-associated protein</fullName>
    </submittedName>
</protein>
<dbReference type="Pfam" id="PF13181">
    <property type="entry name" value="TPR_8"/>
    <property type="match status" value="1"/>
</dbReference>
<dbReference type="PANTHER" id="PTHR14027">
    <property type="entry name" value="RNA POLYMERASE-ASSOCIATED PROTEIN CTR9"/>
    <property type="match status" value="1"/>
</dbReference>
<evidence type="ECO:0000313" key="6">
    <source>
        <dbReference type="EMBL" id="KAE9403136.1"/>
    </source>
</evidence>
<dbReference type="SMART" id="SM00028">
    <property type="entry name" value="TPR"/>
    <property type="match status" value="9"/>
</dbReference>
<feature type="coiled-coil region" evidence="4">
    <location>
        <begin position="929"/>
        <end position="978"/>
    </location>
</feature>
<reference evidence="6" key="1">
    <citation type="journal article" date="2019" name="Environ. Microbiol.">
        <title>Fungal ecological strategies reflected in gene transcription - a case study of two litter decomposers.</title>
        <authorList>
            <person name="Barbi F."/>
            <person name="Kohler A."/>
            <person name="Barry K."/>
            <person name="Baskaran P."/>
            <person name="Daum C."/>
            <person name="Fauchery L."/>
            <person name="Ihrmark K."/>
            <person name="Kuo A."/>
            <person name="LaButti K."/>
            <person name="Lipzen A."/>
            <person name="Morin E."/>
            <person name="Grigoriev I.V."/>
            <person name="Henrissat B."/>
            <person name="Lindahl B."/>
            <person name="Martin F."/>
        </authorList>
    </citation>
    <scope>NUCLEOTIDE SEQUENCE</scope>
    <source>
        <strain evidence="6">JB14</strain>
    </source>
</reference>
<dbReference type="PROSITE" id="PS50005">
    <property type="entry name" value="TPR"/>
    <property type="match status" value="3"/>
</dbReference>
<dbReference type="AlphaFoldDB" id="A0A6A4HY49"/>
<proteinExistence type="predicted"/>
<dbReference type="SUPFAM" id="SSF48452">
    <property type="entry name" value="TPR-like"/>
    <property type="match status" value="2"/>
</dbReference>
<dbReference type="OrthoDB" id="343875at2759"/>
<evidence type="ECO:0000256" key="1">
    <source>
        <dbReference type="ARBA" id="ARBA00022737"/>
    </source>
</evidence>
<dbReference type="Pfam" id="PF14559">
    <property type="entry name" value="TPR_19"/>
    <property type="match status" value="1"/>
</dbReference>
<keyword evidence="7" id="KW-1185">Reference proteome</keyword>
<dbReference type="Gene3D" id="1.25.40.10">
    <property type="entry name" value="Tetratricopeptide repeat domain"/>
    <property type="match status" value="4"/>
</dbReference>
<feature type="compositionally biased region" description="Basic and acidic residues" evidence="5">
    <location>
        <begin position="1045"/>
        <end position="1055"/>
    </location>
</feature>
<name>A0A6A4HY49_9AGAR</name>
<feature type="compositionally biased region" description="Basic residues" evidence="5">
    <location>
        <begin position="1013"/>
        <end position="1022"/>
    </location>
</feature>
<dbReference type="InterPro" id="IPR011990">
    <property type="entry name" value="TPR-like_helical_dom_sf"/>
</dbReference>
<feature type="repeat" description="TPR" evidence="3">
    <location>
        <begin position="154"/>
        <end position="187"/>
    </location>
</feature>
<dbReference type="Pfam" id="PF13424">
    <property type="entry name" value="TPR_12"/>
    <property type="match status" value="1"/>
</dbReference>
<feature type="compositionally biased region" description="Acidic residues" evidence="5">
    <location>
        <begin position="1091"/>
        <end position="1102"/>
    </location>
</feature>
<dbReference type="PANTHER" id="PTHR14027:SF2">
    <property type="entry name" value="RNA POLYMERASE-ASSOCIATED PROTEIN CTR9 HOMOLOG"/>
    <property type="match status" value="1"/>
</dbReference>
<feature type="compositionally biased region" description="Basic and acidic residues" evidence="5">
    <location>
        <begin position="978"/>
        <end position="990"/>
    </location>
</feature>
<feature type="compositionally biased region" description="Acidic residues" evidence="5">
    <location>
        <begin position="1027"/>
        <end position="1044"/>
    </location>
</feature>
<dbReference type="GO" id="GO:0006368">
    <property type="term" value="P:transcription elongation by RNA polymerase II"/>
    <property type="evidence" value="ECO:0007669"/>
    <property type="project" value="TreeGrafter"/>
</dbReference>
<dbReference type="GO" id="GO:0006355">
    <property type="term" value="P:regulation of DNA-templated transcription"/>
    <property type="evidence" value="ECO:0007669"/>
    <property type="project" value="InterPro"/>
</dbReference>
<dbReference type="Proteomes" id="UP000799118">
    <property type="component" value="Unassembled WGS sequence"/>
</dbReference>
<evidence type="ECO:0000256" key="4">
    <source>
        <dbReference type="SAM" id="Coils"/>
    </source>
</evidence>
<evidence type="ECO:0000313" key="7">
    <source>
        <dbReference type="Proteomes" id="UP000799118"/>
    </source>
</evidence>
<feature type="region of interest" description="Disordered" evidence="5">
    <location>
        <begin position="978"/>
        <end position="1102"/>
    </location>
</feature>
<evidence type="ECO:0000256" key="5">
    <source>
        <dbReference type="SAM" id="MobiDB-lite"/>
    </source>
</evidence>
<dbReference type="GO" id="GO:0016593">
    <property type="term" value="C:Cdc73/Paf1 complex"/>
    <property type="evidence" value="ECO:0007669"/>
    <property type="project" value="TreeGrafter"/>
</dbReference>
<feature type="repeat" description="TPR" evidence="3">
    <location>
        <begin position="188"/>
        <end position="221"/>
    </location>
</feature>
<dbReference type="GO" id="GO:0000993">
    <property type="term" value="F:RNA polymerase II complex binding"/>
    <property type="evidence" value="ECO:0007669"/>
    <property type="project" value="TreeGrafter"/>
</dbReference>
<dbReference type="InterPro" id="IPR019734">
    <property type="entry name" value="TPR_rpt"/>
</dbReference>
<dbReference type="EMBL" id="ML769428">
    <property type="protein sequence ID" value="KAE9403136.1"/>
    <property type="molecule type" value="Genomic_DNA"/>
</dbReference>
<organism evidence="6 7">
    <name type="scientific">Gymnopus androsaceus JB14</name>
    <dbReference type="NCBI Taxonomy" id="1447944"/>
    <lineage>
        <taxon>Eukaryota</taxon>
        <taxon>Fungi</taxon>
        <taxon>Dikarya</taxon>
        <taxon>Basidiomycota</taxon>
        <taxon>Agaricomycotina</taxon>
        <taxon>Agaricomycetes</taxon>
        <taxon>Agaricomycetidae</taxon>
        <taxon>Agaricales</taxon>
        <taxon>Marasmiineae</taxon>
        <taxon>Omphalotaceae</taxon>
        <taxon>Gymnopus</taxon>
    </lineage>
</organism>
<dbReference type="InterPro" id="IPR031101">
    <property type="entry name" value="Ctr9"/>
</dbReference>
<sequence>MDIDDEIIPAGRSVDIELGGQEVITIDLDNLDSDPEDVLELLKDGQCKVWVWTKLAGEYWRRGHHAAAERIANTAVDSFKMNGNAASLPPIYSLLANIQIDHSRKAPKLILPNAREDIMTNQKSKEEYHKDAAALMNTAQRSASEGGVQVGSMELAFLTRGIQQLATRNMDEAMRSFDGVLALKPTNVVALLGKGRILYLRRNYSQALQIFIQVLRYNPQCNPDPRIGIGLCLWAMNNKVKAKAAWERSLELNPSEWTAQLLLGLEAMNASKDPHLREDERAGLFMNGTKMIEKAFNANQKNASAANALCEIFIQKRMYKRALKLAERTMQFADTLTVLTEGYVRAARVSHAEGNPLAATRYYSSATEGQPKHVLAAIGLAQMQMENGEMGGAINTLDSLLQAPNPQKSLEATVMLASLRSSPRPGISSTELAQERIRARELFDRISKDLETADDPKPLNGHAAASSITKVSRSISEDMNMHLEIARLWQDENLDRTNKALKEALRINQVSGKAEPRLLNNLGALHHLDGKFSEAREFYEGALTASVGSENTETILTSILYNLARVYEDQGEDDKAKDAYEKLLSRHPEYVDAKIRQAQLLHNINRNNEAHELIKESLASQNSNLNLRAFYTYFLVQTNLTKNAKDFVFTTLKDYDKHDIYSLCAAGWIQYHQARESRDTSSKGAEERRRGFQRSTEFYEKALLLDPFCAFAAQGLAIVTAEDALGSLSGVVSSSGTEEAQKRIKNTRDALDVFAKVRESINDGSVYFNMGHCYYARDEFDRAIESYETASVRFYHGQNVAVLLCLCRSVDQSYPSIKTALKYAQTALHIQPNDKAVLYNIAMIQQKSAEMLFSLPPMKRTLKDLERVIEMAQHAHKLFGALASDKSQQVPYSRDIADQRRKYGENMLRKKDDHLAAQTRHEEETQARLESARQIRLEEKQRQEKLEREKMEILRKEAEKLAEERRLAREQALEWTREARMNESDEEKEKRPKKAKKLKSDAPASGDEGDAPKKKRRGKIKKSNGELAEDGEEGAAVFSDDEEMEKPTKKVERLFTMHVRPKKRIVRDDDEEELQAGPQRKKQFKSKEVLSDTDDEMEGQEG</sequence>
<keyword evidence="2 3" id="KW-0802">TPR repeat</keyword>
<keyword evidence="4" id="KW-0175">Coiled coil</keyword>
<feature type="repeat" description="TPR" evidence="3">
    <location>
        <begin position="557"/>
        <end position="590"/>
    </location>
</feature>
<keyword evidence="1" id="KW-0677">Repeat</keyword>
<evidence type="ECO:0000256" key="2">
    <source>
        <dbReference type="ARBA" id="ARBA00022803"/>
    </source>
</evidence>
<evidence type="ECO:0000256" key="3">
    <source>
        <dbReference type="PROSITE-ProRule" id="PRU00339"/>
    </source>
</evidence>
<gene>
    <name evidence="6" type="ORF">BT96DRAFT_936673</name>
</gene>